<reference evidence="5" key="1">
    <citation type="submission" date="2023-06" db="EMBL/GenBank/DDBJ databases">
        <title>Phylogenetic Diversity of Rhizobium strains.</title>
        <authorList>
            <person name="Moura F.T."/>
            <person name="Helene L.C.F."/>
            <person name="Hungria M."/>
        </authorList>
    </citation>
    <scope>NUCLEOTIDE SEQUENCE</scope>
    <source>
        <strain evidence="5">CCGE524</strain>
    </source>
</reference>
<dbReference type="Pfam" id="PF12625">
    <property type="entry name" value="Arabinose_bd"/>
    <property type="match status" value="1"/>
</dbReference>
<dbReference type="Gene3D" id="1.10.10.60">
    <property type="entry name" value="Homeodomain-like"/>
    <property type="match status" value="1"/>
</dbReference>
<evidence type="ECO:0000313" key="6">
    <source>
        <dbReference type="Proteomes" id="UP001172630"/>
    </source>
</evidence>
<dbReference type="PANTHER" id="PTHR47894">
    <property type="entry name" value="HTH-TYPE TRANSCRIPTIONAL REGULATOR GADX"/>
    <property type="match status" value="1"/>
</dbReference>
<dbReference type="InterPro" id="IPR018060">
    <property type="entry name" value="HTH_AraC"/>
</dbReference>
<sequence>MITRDEPNISNLLGGPTAWGLATRLAVKHLEHAGIDPAPLLLRSKVPRIAVDNGTRISVNAQIRFLELAGYASNDGWIGLTLAGECDLREMGMLYYVAASSHQLGDALRRVARYGRLGNEALVVHLKETSARSIGLSYSGVQRHQDRHQIELFAFVFLRLCRRIVGRNLTPAKVTFVHHRSGDLGQIWRKFGCEVEFDTNADEIIFDPGAMELPLAGDDPFLNELIVKMCEEAIAVRSTNVSPFRIVVENTIAPLLPHAEATTRVVARQLGLSERTFARRLAAEGLSFGDILDALRRDLALRYLDEDLQSSQIAWLLGFHQPSSFSHACRRWTGKSPSECRRARTSTAA</sequence>
<keyword evidence="6" id="KW-1185">Reference proteome</keyword>
<name>A0ABT7KJ24_9HYPH</name>
<dbReference type="SMART" id="SM00342">
    <property type="entry name" value="HTH_ARAC"/>
    <property type="match status" value="1"/>
</dbReference>
<gene>
    <name evidence="5" type="ORF">PY650_23775</name>
</gene>
<dbReference type="InterPro" id="IPR032687">
    <property type="entry name" value="AraC-type_N"/>
</dbReference>
<protein>
    <submittedName>
        <fullName evidence="5">AraC family transcriptional regulator ligand-binding domain-containing protein</fullName>
    </submittedName>
</protein>
<dbReference type="InterPro" id="IPR009057">
    <property type="entry name" value="Homeodomain-like_sf"/>
</dbReference>
<feature type="domain" description="HTH araC/xylS-type" evidence="4">
    <location>
        <begin position="266"/>
        <end position="343"/>
    </location>
</feature>
<dbReference type="Proteomes" id="UP001172630">
    <property type="component" value="Unassembled WGS sequence"/>
</dbReference>
<proteinExistence type="predicted"/>
<evidence type="ECO:0000313" key="5">
    <source>
        <dbReference type="EMBL" id="MDL2408610.1"/>
    </source>
</evidence>
<keyword evidence="2" id="KW-0238">DNA-binding</keyword>
<dbReference type="SUPFAM" id="SSF46689">
    <property type="entry name" value="Homeodomain-like"/>
    <property type="match status" value="1"/>
</dbReference>
<evidence type="ECO:0000259" key="4">
    <source>
        <dbReference type="PROSITE" id="PS01124"/>
    </source>
</evidence>
<organism evidence="5 6">
    <name type="scientific">Rhizobium calliandrae</name>
    <dbReference type="NCBI Taxonomy" id="1312182"/>
    <lineage>
        <taxon>Bacteria</taxon>
        <taxon>Pseudomonadati</taxon>
        <taxon>Pseudomonadota</taxon>
        <taxon>Alphaproteobacteria</taxon>
        <taxon>Hyphomicrobiales</taxon>
        <taxon>Rhizobiaceae</taxon>
        <taxon>Rhizobium/Agrobacterium group</taxon>
        <taxon>Rhizobium</taxon>
    </lineage>
</organism>
<evidence type="ECO:0000256" key="1">
    <source>
        <dbReference type="ARBA" id="ARBA00023015"/>
    </source>
</evidence>
<keyword evidence="3" id="KW-0804">Transcription</keyword>
<evidence type="ECO:0000256" key="3">
    <source>
        <dbReference type="ARBA" id="ARBA00023163"/>
    </source>
</evidence>
<comment type="caution">
    <text evidence="5">The sequence shown here is derived from an EMBL/GenBank/DDBJ whole genome shotgun (WGS) entry which is preliminary data.</text>
</comment>
<dbReference type="PANTHER" id="PTHR47894:SF4">
    <property type="entry name" value="HTH-TYPE TRANSCRIPTIONAL REGULATOR GADX"/>
    <property type="match status" value="1"/>
</dbReference>
<accession>A0ABT7KJ24</accession>
<keyword evidence="1" id="KW-0805">Transcription regulation</keyword>
<dbReference type="EMBL" id="JARFYN010000036">
    <property type="protein sequence ID" value="MDL2408610.1"/>
    <property type="molecule type" value="Genomic_DNA"/>
</dbReference>
<dbReference type="Pfam" id="PF12833">
    <property type="entry name" value="HTH_18"/>
    <property type="match status" value="1"/>
</dbReference>
<dbReference type="RefSeq" id="WP_285882052.1">
    <property type="nucleotide sequence ID" value="NZ_JARFYN010000036.1"/>
</dbReference>
<dbReference type="PROSITE" id="PS01124">
    <property type="entry name" value="HTH_ARAC_FAMILY_2"/>
    <property type="match status" value="1"/>
</dbReference>
<evidence type="ECO:0000256" key="2">
    <source>
        <dbReference type="ARBA" id="ARBA00023125"/>
    </source>
</evidence>